<feature type="signal peptide" evidence="1">
    <location>
        <begin position="1"/>
        <end position="22"/>
    </location>
</feature>
<dbReference type="InterPro" id="IPR012338">
    <property type="entry name" value="Beta-lactam/transpept-like"/>
</dbReference>
<dbReference type="EMBL" id="CP068224">
    <property type="protein sequence ID" value="QQT54175.1"/>
    <property type="molecule type" value="Genomic_DNA"/>
</dbReference>
<keyword evidence="4" id="KW-1185">Reference proteome</keyword>
<dbReference type="PANTHER" id="PTHR46825:SF9">
    <property type="entry name" value="BETA-LACTAMASE-RELATED DOMAIN-CONTAINING PROTEIN"/>
    <property type="match status" value="1"/>
</dbReference>
<feature type="domain" description="Beta-lactamase-related" evidence="2">
    <location>
        <begin position="28"/>
        <end position="354"/>
    </location>
</feature>
<dbReference type="InterPro" id="IPR050491">
    <property type="entry name" value="AmpC-like"/>
</dbReference>
<name>A0ABX7CSA2_SPHMU</name>
<organism evidence="3 4">
    <name type="scientific">Sphingobacterium multivorum</name>
    <dbReference type="NCBI Taxonomy" id="28454"/>
    <lineage>
        <taxon>Bacteria</taxon>
        <taxon>Pseudomonadati</taxon>
        <taxon>Bacteroidota</taxon>
        <taxon>Sphingobacteriia</taxon>
        <taxon>Sphingobacteriales</taxon>
        <taxon>Sphingobacteriaceae</taxon>
        <taxon>Sphingobacterium</taxon>
    </lineage>
</organism>
<gene>
    <name evidence="3" type="ORF">I6I98_02645</name>
</gene>
<keyword evidence="3" id="KW-0378">Hydrolase</keyword>
<evidence type="ECO:0000313" key="3">
    <source>
        <dbReference type="EMBL" id="QQT54175.1"/>
    </source>
</evidence>
<evidence type="ECO:0000259" key="2">
    <source>
        <dbReference type="Pfam" id="PF00144"/>
    </source>
</evidence>
<reference evidence="3 4" key="1">
    <citation type="submission" date="2021-01" db="EMBL/GenBank/DDBJ databases">
        <title>FDA dAtabase for Regulatory Grade micrObial Sequences (FDA-ARGOS): Supporting development and validation of Infectious Disease Dx tests.</title>
        <authorList>
            <person name="Sproer C."/>
            <person name="Gronow S."/>
            <person name="Severitt S."/>
            <person name="Schroder I."/>
            <person name="Tallon L."/>
            <person name="Sadzewicz L."/>
            <person name="Zhao X."/>
            <person name="Boylan J."/>
            <person name="Ott S."/>
            <person name="Bowen H."/>
            <person name="Vavikolanu K."/>
            <person name="Mehta A."/>
            <person name="Aluvathingal J."/>
            <person name="Nadendla S."/>
            <person name="Lowell S."/>
            <person name="Myers T."/>
            <person name="Yan Y."/>
            <person name="Sichtig H."/>
        </authorList>
    </citation>
    <scope>NUCLEOTIDE SEQUENCE [LARGE SCALE GENOMIC DNA]</scope>
    <source>
        <strain evidence="3 4">FDAARGOS_1141</strain>
    </source>
</reference>
<dbReference type="SUPFAM" id="SSF56601">
    <property type="entry name" value="beta-lactamase/transpeptidase-like"/>
    <property type="match status" value="1"/>
</dbReference>
<dbReference type="Proteomes" id="UP000595498">
    <property type="component" value="Chromosome"/>
</dbReference>
<evidence type="ECO:0000313" key="4">
    <source>
        <dbReference type="Proteomes" id="UP000595498"/>
    </source>
</evidence>
<sequence>MRTHKLLLSAFIFLFFPSFLLGQQTQVDHDLTEIMRRYNAVGLSVVVVKNNKIEYHKNYGYKNLETKTALGENDLFRIASISKSFTATSLMQLIADGRCKLDDDFGDLIGFPIRNPNYPEKKITLRMILSHTSSVNDKNGYFNLDVINPFKNPNWKDSYNLYEPGTQYQYCNLNFNMAGAVLEKLTNTRVDSYIVNHILKPLNLYGGYCIDSLDQKRLVSLYAFDEKGNPHEEQSAYNPRREELNQYILGYSTPVLSPTGGMKISALDLARYMMMHMNYGHGQGKNIISKKYAKIMQTAVNKESGYGLAIMNNAKIVPGVTLTGHTGSAYGLYSALFFNPKKKYGFIVITNGCNIPDSDDFNPLLKDCIGALYDAYIK</sequence>
<evidence type="ECO:0000256" key="1">
    <source>
        <dbReference type="SAM" id="SignalP"/>
    </source>
</evidence>
<dbReference type="GO" id="GO:0016787">
    <property type="term" value="F:hydrolase activity"/>
    <property type="evidence" value="ECO:0007669"/>
    <property type="project" value="UniProtKB-KW"/>
</dbReference>
<dbReference type="Pfam" id="PF00144">
    <property type="entry name" value="Beta-lactamase"/>
    <property type="match status" value="1"/>
</dbReference>
<proteinExistence type="predicted"/>
<dbReference type="PANTHER" id="PTHR46825">
    <property type="entry name" value="D-ALANYL-D-ALANINE-CARBOXYPEPTIDASE/ENDOPEPTIDASE AMPH"/>
    <property type="match status" value="1"/>
</dbReference>
<dbReference type="Gene3D" id="3.40.710.10">
    <property type="entry name" value="DD-peptidase/beta-lactamase superfamily"/>
    <property type="match status" value="1"/>
</dbReference>
<keyword evidence="1" id="KW-0732">Signal</keyword>
<dbReference type="InterPro" id="IPR001466">
    <property type="entry name" value="Beta-lactam-related"/>
</dbReference>
<accession>A0ABX7CSA2</accession>
<feature type="chain" id="PRO_5045462549" evidence="1">
    <location>
        <begin position="23"/>
        <end position="378"/>
    </location>
</feature>
<protein>
    <submittedName>
        <fullName evidence="3">Serine hydrolase</fullName>
    </submittedName>
</protein>